<evidence type="ECO:0000256" key="9">
    <source>
        <dbReference type="PIRNR" id="PIRNR000094"/>
    </source>
</evidence>
<comment type="similarity">
    <text evidence="2 9">Belongs to the short-chain dehydrogenases/reductases (SDR) family. FabI subfamily.</text>
</comment>
<dbReference type="InterPro" id="IPR002347">
    <property type="entry name" value="SDR_fam"/>
</dbReference>
<dbReference type="PIRSF" id="PIRSF000094">
    <property type="entry name" value="Enoyl-ACP_rdct"/>
    <property type="match status" value="1"/>
</dbReference>
<keyword evidence="3 9" id="KW-0444">Lipid biosynthesis</keyword>
<evidence type="ECO:0000256" key="8">
    <source>
        <dbReference type="ARBA" id="ARBA00048572"/>
    </source>
</evidence>
<proteinExistence type="inferred from homology"/>
<dbReference type="GO" id="GO:0004318">
    <property type="term" value="F:enoyl-[acyl-carrier-protein] reductase (NADH) activity"/>
    <property type="evidence" value="ECO:0007669"/>
    <property type="project" value="UniProtKB-EC"/>
</dbReference>
<comment type="catalytic activity">
    <reaction evidence="8 9">
        <text>a 2,3-saturated acyl-[ACP] + NAD(+) = a (2E)-enoyl-[ACP] + NADH + H(+)</text>
        <dbReference type="Rhea" id="RHEA:10240"/>
        <dbReference type="Rhea" id="RHEA-COMP:9925"/>
        <dbReference type="Rhea" id="RHEA-COMP:9926"/>
        <dbReference type="ChEBI" id="CHEBI:15378"/>
        <dbReference type="ChEBI" id="CHEBI:57540"/>
        <dbReference type="ChEBI" id="CHEBI:57945"/>
        <dbReference type="ChEBI" id="CHEBI:78784"/>
        <dbReference type="ChEBI" id="CHEBI:78785"/>
        <dbReference type="EC" id="1.3.1.9"/>
    </reaction>
</comment>
<evidence type="ECO:0000256" key="7">
    <source>
        <dbReference type="ARBA" id="ARBA00023160"/>
    </source>
</evidence>
<evidence type="ECO:0000256" key="3">
    <source>
        <dbReference type="ARBA" id="ARBA00022516"/>
    </source>
</evidence>
<evidence type="ECO:0000313" key="10">
    <source>
        <dbReference type="EMBL" id="NIJ23454.1"/>
    </source>
</evidence>
<dbReference type="Gene3D" id="1.10.8.400">
    <property type="entry name" value="Enoyl acyl carrier protein reductase"/>
    <property type="match status" value="1"/>
</dbReference>
<organism evidence="10 11">
    <name type="scientific">Sphingomonas japonica</name>
    <dbReference type="NCBI Taxonomy" id="511662"/>
    <lineage>
        <taxon>Bacteria</taxon>
        <taxon>Pseudomonadati</taxon>
        <taxon>Pseudomonadota</taxon>
        <taxon>Alphaproteobacteria</taxon>
        <taxon>Sphingomonadales</taxon>
        <taxon>Sphingomonadaceae</taxon>
        <taxon>Sphingomonas</taxon>
    </lineage>
</organism>
<dbReference type="GO" id="GO:0141148">
    <property type="term" value="F:enoyl-[acyl-carrier-protein] reductase (NADPH) activity"/>
    <property type="evidence" value="ECO:0007669"/>
    <property type="project" value="UniProtKB-EC"/>
</dbReference>
<comment type="pathway">
    <text evidence="1">Lipid metabolism; fatty acid biosynthesis.</text>
</comment>
<dbReference type="EMBL" id="JAASQP010000001">
    <property type="protein sequence ID" value="NIJ23454.1"/>
    <property type="molecule type" value="Genomic_DNA"/>
</dbReference>
<evidence type="ECO:0000256" key="5">
    <source>
        <dbReference type="ARBA" id="ARBA00023002"/>
    </source>
</evidence>
<keyword evidence="4" id="KW-0276">Fatty acid metabolism</keyword>
<name>A0ABX0TYY0_9SPHN</name>
<dbReference type="InterPro" id="IPR036291">
    <property type="entry name" value="NAD(P)-bd_dom_sf"/>
</dbReference>
<keyword evidence="5 9" id="KW-0560">Oxidoreductase</keyword>
<dbReference type="EC" id="1.3.1.9" evidence="9"/>
<dbReference type="PANTHER" id="PTHR43159:SF2">
    <property type="entry name" value="ENOYL-[ACYL-CARRIER-PROTEIN] REDUCTASE [NADH], CHLOROPLASTIC"/>
    <property type="match status" value="1"/>
</dbReference>
<sequence>MSGLMDGKRGLIMGLANDRSLAWGIAKQLSEAGAELAFSYQGEAVAKRVRPLAEQLGVARLFECDVADMASLDRLFDELGKQWPTIDFVVHAIGFSDKNELRGAYYDTSLDNFLMTMNVSVYSFTAVAQRARAMMTPFDPDTGKGGGSLLTLTYYGSEKVVPHYNVMGVAKSALDTSVKYLAMDLGPENIRVNAISAGPIKTLAASGIGDFRYILKWNELNSPLRRNVTIEDVGGAGLYLCSDLASGVTGEIHHVDAGYNVIGMKAEDAPDIALA</sequence>
<protein>
    <recommendedName>
        <fullName evidence="9">Enoyl-[acyl-carrier-protein] reductase [NADH]</fullName>
        <ecNumber evidence="9">1.3.1.9</ecNumber>
    </recommendedName>
</protein>
<keyword evidence="6" id="KW-0443">Lipid metabolism</keyword>
<evidence type="ECO:0000256" key="2">
    <source>
        <dbReference type="ARBA" id="ARBA00009233"/>
    </source>
</evidence>
<accession>A0ABX0TYY0</accession>
<dbReference type="RefSeq" id="WP_140230872.1">
    <property type="nucleotide sequence ID" value="NZ_BAAAEV010000001.1"/>
</dbReference>
<dbReference type="Pfam" id="PF13561">
    <property type="entry name" value="adh_short_C2"/>
    <property type="match status" value="1"/>
</dbReference>
<evidence type="ECO:0000313" key="11">
    <source>
        <dbReference type="Proteomes" id="UP000788153"/>
    </source>
</evidence>
<dbReference type="Proteomes" id="UP000788153">
    <property type="component" value="Unassembled WGS sequence"/>
</dbReference>
<keyword evidence="11" id="KW-1185">Reference proteome</keyword>
<keyword evidence="9" id="KW-0520">NAD</keyword>
<evidence type="ECO:0000256" key="4">
    <source>
        <dbReference type="ARBA" id="ARBA00022832"/>
    </source>
</evidence>
<comment type="caution">
    <text evidence="10">The sequence shown here is derived from an EMBL/GenBank/DDBJ whole genome shotgun (WGS) entry which is preliminary data.</text>
</comment>
<dbReference type="PANTHER" id="PTHR43159">
    <property type="entry name" value="ENOYL-[ACYL-CARRIER-PROTEIN] REDUCTASE"/>
    <property type="match status" value="1"/>
</dbReference>
<gene>
    <name evidence="10" type="ORF">FHT01_000996</name>
</gene>
<dbReference type="InterPro" id="IPR014358">
    <property type="entry name" value="Enoyl-ACP_Rdtase_NADH"/>
</dbReference>
<keyword evidence="7 9" id="KW-0275">Fatty acid biosynthesis</keyword>
<evidence type="ECO:0000256" key="1">
    <source>
        <dbReference type="ARBA" id="ARBA00005194"/>
    </source>
</evidence>
<evidence type="ECO:0000256" key="6">
    <source>
        <dbReference type="ARBA" id="ARBA00023098"/>
    </source>
</evidence>
<dbReference type="SUPFAM" id="SSF51735">
    <property type="entry name" value="NAD(P)-binding Rossmann-fold domains"/>
    <property type="match status" value="1"/>
</dbReference>
<dbReference type="CDD" id="cd05372">
    <property type="entry name" value="ENR_SDR"/>
    <property type="match status" value="1"/>
</dbReference>
<dbReference type="Gene3D" id="3.40.50.720">
    <property type="entry name" value="NAD(P)-binding Rossmann-like Domain"/>
    <property type="match status" value="1"/>
</dbReference>
<reference evidence="10 11" key="1">
    <citation type="submission" date="2020-03" db="EMBL/GenBank/DDBJ databases">
        <title>Genomic Encyclopedia of Type Strains, Phase IV (KMG-IV): sequencing the most valuable type-strain genomes for metagenomic binning, comparative biology and taxonomic classification.</title>
        <authorList>
            <person name="Goeker M."/>
        </authorList>
    </citation>
    <scope>NUCLEOTIDE SEQUENCE [LARGE SCALE GENOMIC DNA]</scope>
    <source>
        <strain evidence="10 11">DSM 22753</strain>
    </source>
</reference>
<dbReference type="NCBIfam" id="NF006019">
    <property type="entry name" value="PRK08159.1"/>
    <property type="match status" value="1"/>
</dbReference>